<name>A0A1I0BUL2_9RHOB</name>
<reference evidence="1 2" key="1">
    <citation type="submission" date="2016-10" db="EMBL/GenBank/DDBJ databases">
        <authorList>
            <person name="de Groot N.N."/>
        </authorList>
    </citation>
    <scope>NUCLEOTIDE SEQUENCE [LARGE SCALE GENOMIC DNA]</scope>
    <source>
        <strain evidence="1 2">DSM 17862</strain>
    </source>
</reference>
<sequence length="115" mass="12134">MGNALRSIAGIALALCVLLGGLGAATMIAPSPDRQQLHSIQMVFGDQLGELCGTMPGHDHHCPFCHALPEAPVAQRAQVVTQFLPGNSWAILTDLTRDRAWADHLPGVRAPPVPA</sequence>
<gene>
    <name evidence="1" type="ORF">SAMN04489858_10365</name>
</gene>
<dbReference type="STRING" id="364199.SAMN04489858_10365"/>
<dbReference type="OrthoDB" id="7871900at2"/>
<evidence type="ECO:0000313" key="1">
    <source>
        <dbReference type="EMBL" id="SET10751.1"/>
    </source>
</evidence>
<evidence type="ECO:0000313" key="2">
    <source>
        <dbReference type="Proteomes" id="UP000199180"/>
    </source>
</evidence>
<protein>
    <recommendedName>
        <fullName evidence="3">DUF2946 domain-containing protein</fullName>
    </recommendedName>
</protein>
<evidence type="ECO:0008006" key="3">
    <source>
        <dbReference type="Google" id="ProtNLM"/>
    </source>
</evidence>
<dbReference type="RefSeq" id="WP_139206450.1">
    <property type="nucleotide sequence ID" value="NZ_FOHO01000003.1"/>
</dbReference>
<dbReference type="AlphaFoldDB" id="A0A1I0BUL2"/>
<organism evidence="1 2">
    <name type="scientific">Paracoccus homiensis</name>
    <dbReference type="NCBI Taxonomy" id="364199"/>
    <lineage>
        <taxon>Bacteria</taxon>
        <taxon>Pseudomonadati</taxon>
        <taxon>Pseudomonadota</taxon>
        <taxon>Alphaproteobacteria</taxon>
        <taxon>Rhodobacterales</taxon>
        <taxon>Paracoccaceae</taxon>
        <taxon>Paracoccus</taxon>
    </lineage>
</organism>
<proteinExistence type="predicted"/>
<dbReference type="EMBL" id="FOHO01000003">
    <property type="protein sequence ID" value="SET10751.1"/>
    <property type="molecule type" value="Genomic_DNA"/>
</dbReference>
<dbReference type="Proteomes" id="UP000199180">
    <property type="component" value="Unassembled WGS sequence"/>
</dbReference>
<accession>A0A1I0BUL2</accession>
<keyword evidence="2" id="KW-1185">Reference proteome</keyword>